<evidence type="ECO:0000256" key="7">
    <source>
        <dbReference type="SAM" id="SignalP"/>
    </source>
</evidence>
<dbReference type="PANTHER" id="PTHR13234">
    <property type="entry name" value="GAMMA-INTERFERON INDUCIBLE LYSOSOMAL THIOL REDUCTASE GILT"/>
    <property type="match status" value="1"/>
</dbReference>
<organism evidence="8">
    <name type="scientific">Rhizochromulina marina</name>
    <dbReference type="NCBI Taxonomy" id="1034831"/>
    <lineage>
        <taxon>Eukaryota</taxon>
        <taxon>Sar</taxon>
        <taxon>Stramenopiles</taxon>
        <taxon>Ochrophyta</taxon>
        <taxon>Dictyochophyceae</taxon>
        <taxon>Rhizochromulinales</taxon>
        <taxon>Rhizochromulina</taxon>
    </lineage>
</organism>
<dbReference type="GO" id="GO:0005576">
    <property type="term" value="C:extracellular region"/>
    <property type="evidence" value="ECO:0007669"/>
    <property type="project" value="UniProtKB-SubCell"/>
</dbReference>
<feature type="signal peptide" evidence="7">
    <location>
        <begin position="1"/>
        <end position="18"/>
    </location>
</feature>
<evidence type="ECO:0000256" key="5">
    <source>
        <dbReference type="ARBA" id="ARBA00023180"/>
    </source>
</evidence>
<keyword evidence="5" id="KW-0325">Glycoprotein</keyword>
<gene>
    <name evidence="8" type="ORF">RMAR1173_LOCUS18476</name>
</gene>
<dbReference type="AlphaFoldDB" id="A0A7S2ST62"/>
<proteinExistence type="inferred from homology"/>
<keyword evidence="4 7" id="KW-0732">Signal</keyword>
<name>A0A7S2ST62_9STRA</name>
<reference evidence="8" key="1">
    <citation type="submission" date="2021-01" db="EMBL/GenBank/DDBJ databases">
        <authorList>
            <person name="Corre E."/>
            <person name="Pelletier E."/>
            <person name="Niang G."/>
            <person name="Scheremetjew M."/>
            <person name="Finn R."/>
            <person name="Kale V."/>
            <person name="Holt S."/>
            <person name="Cochrane G."/>
            <person name="Meng A."/>
            <person name="Brown T."/>
            <person name="Cohen L."/>
        </authorList>
    </citation>
    <scope>NUCLEOTIDE SEQUENCE</scope>
    <source>
        <strain evidence="8">CCMP1243</strain>
    </source>
</reference>
<dbReference type="GO" id="GO:0016671">
    <property type="term" value="F:oxidoreductase activity, acting on a sulfur group of donors, disulfide as acceptor"/>
    <property type="evidence" value="ECO:0007669"/>
    <property type="project" value="InterPro"/>
</dbReference>
<dbReference type="EMBL" id="HBHJ01027886">
    <property type="protein sequence ID" value="CAD9707485.1"/>
    <property type="molecule type" value="Transcribed_RNA"/>
</dbReference>
<dbReference type="PANTHER" id="PTHR13234:SF8">
    <property type="entry name" value="GAMMA-INTERFERON-INDUCIBLE LYSOSOMAL THIOL REDUCTASE"/>
    <property type="match status" value="1"/>
</dbReference>
<evidence type="ECO:0000256" key="4">
    <source>
        <dbReference type="ARBA" id="ARBA00022729"/>
    </source>
</evidence>
<evidence type="ECO:0000256" key="6">
    <source>
        <dbReference type="SAM" id="MobiDB-lite"/>
    </source>
</evidence>
<sequence>MDAVGAENFLLWWPFVYCFEGVELSEAYPAYAYGEPKSQALFYQTFGVSGSSFVAAINYTMAAAEQCAQVTGMNWTYIEACANPSVGANGQLELGQRGEVLEAQNALATAKLEPPHWYTPWIVFQGSPIWLNDDESWGGSFEQNSELLNWICAAYSGTLPSGCPSNPSPIPTDFLTGPPPTPHPSFAPSPAP</sequence>
<comment type="subcellular location">
    <subcellularLocation>
        <location evidence="1">Secreted</location>
    </subcellularLocation>
</comment>
<evidence type="ECO:0000256" key="2">
    <source>
        <dbReference type="ARBA" id="ARBA00005679"/>
    </source>
</evidence>
<feature type="region of interest" description="Disordered" evidence="6">
    <location>
        <begin position="166"/>
        <end position="192"/>
    </location>
</feature>
<feature type="chain" id="PRO_5030957339" evidence="7">
    <location>
        <begin position="19"/>
        <end position="192"/>
    </location>
</feature>
<evidence type="ECO:0000256" key="1">
    <source>
        <dbReference type="ARBA" id="ARBA00004613"/>
    </source>
</evidence>
<comment type="similarity">
    <text evidence="2">Belongs to the GILT family.</text>
</comment>
<evidence type="ECO:0000313" key="8">
    <source>
        <dbReference type="EMBL" id="CAD9707485.1"/>
    </source>
</evidence>
<keyword evidence="3" id="KW-0964">Secreted</keyword>
<accession>A0A7S2ST62</accession>
<dbReference type="InterPro" id="IPR004911">
    <property type="entry name" value="Interferon-induced_GILT"/>
</dbReference>
<protein>
    <submittedName>
        <fullName evidence="8">Uncharacterized protein</fullName>
    </submittedName>
</protein>
<feature type="compositionally biased region" description="Pro residues" evidence="6">
    <location>
        <begin position="177"/>
        <end position="192"/>
    </location>
</feature>
<evidence type="ECO:0000256" key="3">
    <source>
        <dbReference type="ARBA" id="ARBA00022525"/>
    </source>
</evidence>